<accession>A0A5A7N1D5</accession>
<keyword evidence="6" id="KW-1185">Reference proteome</keyword>
<dbReference type="Gene3D" id="2.40.30.90">
    <property type="entry name" value="Bacterial fluorinating enzyme like"/>
    <property type="match status" value="1"/>
</dbReference>
<dbReference type="SUPFAM" id="SSF101852">
    <property type="entry name" value="Bacterial fluorinating enzyme, C-terminal domain"/>
    <property type="match status" value="1"/>
</dbReference>
<dbReference type="InterPro" id="IPR023228">
    <property type="entry name" value="SAM_OH_AdoTrfase_N_sf"/>
</dbReference>
<dbReference type="Proteomes" id="UP000325187">
    <property type="component" value="Unassembled WGS sequence"/>
</dbReference>
<dbReference type="PANTHER" id="PTHR35092:SF1">
    <property type="entry name" value="CHLORINASE MJ1651"/>
    <property type="match status" value="1"/>
</dbReference>
<keyword evidence="1" id="KW-0949">S-adenosyl-L-methionine</keyword>
<reference evidence="5 6" key="1">
    <citation type="submission" date="2019-09" db="EMBL/GenBank/DDBJ databases">
        <title>NBRP : Genome information of microbial organism related human and environment.</title>
        <authorList>
            <person name="Hattori M."/>
            <person name="Oshima K."/>
            <person name="Inaba H."/>
            <person name="Suda W."/>
            <person name="Sakamoto M."/>
            <person name="Iino T."/>
            <person name="Kitahara M."/>
            <person name="Oshida Y."/>
            <person name="Iida T."/>
            <person name="Kudo T."/>
            <person name="Itoh T."/>
            <person name="Ohkuma M."/>
        </authorList>
    </citation>
    <scope>NUCLEOTIDE SEQUENCE [LARGE SCALE GENOMIC DNA]</scope>
    <source>
        <strain evidence="5 6">Mie-1</strain>
    </source>
</reference>
<dbReference type="PIRSF" id="PIRSF006779">
    <property type="entry name" value="UCP006779"/>
    <property type="match status" value="1"/>
</dbReference>
<dbReference type="SUPFAM" id="SSF102522">
    <property type="entry name" value="Bacterial fluorinating enzyme, N-terminal domain"/>
    <property type="match status" value="1"/>
</dbReference>
<evidence type="ECO:0000256" key="1">
    <source>
        <dbReference type="ARBA" id="ARBA00022691"/>
    </source>
</evidence>
<dbReference type="Pfam" id="PF01887">
    <property type="entry name" value="SAM_HAT_N"/>
    <property type="match status" value="1"/>
</dbReference>
<dbReference type="InterPro" id="IPR046470">
    <property type="entry name" value="SAM_HAT_C"/>
</dbReference>
<dbReference type="InterPro" id="IPR023227">
    <property type="entry name" value="SAM_OH_AdoTrfase_C_sf"/>
</dbReference>
<evidence type="ECO:0000313" key="6">
    <source>
        <dbReference type="Proteomes" id="UP000325187"/>
    </source>
</evidence>
<dbReference type="PANTHER" id="PTHR35092">
    <property type="entry name" value="CHLORINASE MJ1651"/>
    <property type="match status" value="1"/>
</dbReference>
<comment type="caution">
    <text evidence="5">The sequence shown here is derived from an EMBL/GenBank/DDBJ whole genome shotgun (WGS) entry which is preliminary data.</text>
</comment>
<dbReference type="AlphaFoldDB" id="A0A5A7N1D5"/>
<evidence type="ECO:0000313" key="5">
    <source>
        <dbReference type="EMBL" id="GER02073.1"/>
    </source>
</evidence>
<evidence type="ECO:0000259" key="3">
    <source>
        <dbReference type="Pfam" id="PF01887"/>
    </source>
</evidence>
<dbReference type="RefSeq" id="WP_150002814.1">
    <property type="nucleotide sequence ID" value="NZ_BKCM01000017.1"/>
</dbReference>
<sequence>MIVLFTDFGWNGPYVGQMKAVLAQRAPNISIIDLMHDAPTFSPQAASYLLASLVDDLAWDAVICAVVDPGVGGPRPPVMVEADGRKFIGPGNGLFEMVLRRAQEHRAVYRLTRAPVRLSASFHGRDLFAPAAAALAMGETLPLEELKDPMPGGDWPDDLGRIIYIDHYGNAMTGINADRLGDRCLMVGGKRLPRGRTFTDHPPGMAFWYANSCGLAEIAVTQGSAAHMLDLEHGSAVSLA</sequence>
<feature type="domain" description="S-adenosyl-l-methionine hydroxide adenosyltransferase C-terminal" evidence="4">
    <location>
        <begin position="160"/>
        <end position="237"/>
    </location>
</feature>
<proteinExistence type="inferred from homology"/>
<organism evidence="5 6">
    <name type="scientific">Iodidimonas gelatinilytica</name>
    <dbReference type="NCBI Taxonomy" id="1236966"/>
    <lineage>
        <taxon>Bacteria</taxon>
        <taxon>Pseudomonadati</taxon>
        <taxon>Pseudomonadota</taxon>
        <taxon>Alphaproteobacteria</taxon>
        <taxon>Iodidimonadales</taxon>
        <taxon>Iodidimonadaceae</taxon>
        <taxon>Iodidimonas</taxon>
    </lineage>
</organism>
<dbReference type="Pfam" id="PF20257">
    <property type="entry name" value="SAM_HAT_C"/>
    <property type="match status" value="1"/>
</dbReference>
<evidence type="ECO:0000259" key="4">
    <source>
        <dbReference type="Pfam" id="PF20257"/>
    </source>
</evidence>
<dbReference type="InterPro" id="IPR002747">
    <property type="entry name" value="SAM_OH_AdoTrfase"/>
</dbReference>
<dbReference type="Gene3D" id="3.40.50.10790">
    <property type="entry name" value="S-adenosyl-l-methionine hydroxide adenosyltransferase, N-terminal"/>
    <property type="match status" value="1"/>
</dbReference>
<evidence type="ECO:0000256" key="2">
    <source>
        <dbReference type="ARBA" id="ARBA00024035"/>
    </source>
</evidence>
<gene>
    <name evidence="5" type="ORF">JCM17845_26960</name>
</gene>
<feature type="domain" description="S-adenosyl-l-methionine hydroxide adenosyltransferase N-terminal" evidence="3">
    <location>
        <begin position="2"/>
        <end position="141"/>
    </location>
</feature>
<protein>
    <recommendedName>
        <fullName evidence="7">SAM-dependent chlorinase/fluorinase</fullName>
    </recommendedName>
</protein>
<name>A0A5A7N1D5_9PROT</name>
<dbReference type="InterPro" id="IPR046469">
    <property type="entry name" value="SAM_HAT_N"/>
</dbReference>
<comment type="similarity">
    <text evidence="2">Belongs to the SAM hydrolase / SAM-dependent halogenase family.</text>
</comment>
<evidence type="ECO:0008006" key="7">
    <source>
        <dbReference type="Google" id="ProtNLM"/>
    </source>
</evidence>
<dbReference type="EMBL" id="BKCM01000017">
    <property type="protein sequence ID" value="GER02073.1"/>
    <property type="molecule type" value="Genomic_DNA"/>
</dbReference>